<dbReference type="GO" id="GO:0016810">
    <property type="term" value="F:hydrolase activity, acting on carbon-nitrogen (but not peptide) bonds"/>
    <property type="evidence" value="ECO:0007669"/>
    <property type="project" value="InterPro"/>
</dbReference>
<dbReference type="InterPro" id="IPR032466">
    <property type="entry name" value="Metal_Hydrolase"/>
</dbReference>
<reference evidence="1" key="1">
    <citation type="submission" date="2018-05" db="EMBL/GenBank/DDBJ databases">
        <authorList>
            <person name="Lanie J.A."/>
            <person name="Ng W.-L."/>
            <person name="Kazmierczak K.M."/>
            <person name="Andrzejewski T.M."/>
            <person name="Davidsen T.M."/>
            <person name="Wayne K.J."/>
            <person name="Tettelin H."/>
            <person name="Glass J.I."/>
            <person name="Rusch D."/>
            <person name="Podicherti R."/>
            <person name="Tsui H.-C.T."/>
            <person name="Winkler M.E."/>
        </authorList>
    </citation>
    <scope>NUCLEOTIDE SEQUENCE</scope>
</reference>
<accession>A0A382FTF8</accession>
<dbReference type="SUPFAM" id="SSF51556">
    <property type="entry name" value="Metallo-dependent hydrolases"/>
    <property type="match status" value="1"/>
</dbReference>
<organism evidence="1">
    <name type="scientific">marine metagenome</name>
    <dbReference type="NCBI Taxonomy" id="408172"/>
    <lineage>
        <taxon>unclassified sequences</taxon>
        <taxon>metagenomes</taxon>
        <taxon>ecological metagenomes</taxon>
    </lineage>
</organism>
<feature type="non-terminal residue" evidence="1">
    <location>
        <position position="516"/>
    </location>
</feature>
<dbReference type="InterPro" id="IPR011059">
    <property type="entry name" value="Metal-dep_hydrolase_composite"/>
</dbReference>
<dbReference type="PANTHER" id="PTHR43135:SF3">
    <property type="entry name" value="ALPHA-D-RIBOSE 1-METHYLPHOSPHONATE 5-TRIPHOSPHATE DIPHOSPHATASE"/>
    <property type="match status" value="1"/>
</dbReference>
<proteinExistence type="predicted"/>
<dbReference type="EMBL" id="UINC01051603">
    <property type="protein sequence ID" value="SVB65959.1"/>
    <property type="molecule type" value="Genomic_DNA"/>
</dbReference>
<dbReference type="InterPro" id="IPR051781">
    <property type="entry name" value="Metallo-dep_Hydrolase"/>
</dbReference>
<gene>
    <name evidence="1" type="ORF">METZ01_LOCUS218813</name>
</gene>
<sequence>EETELADVTWSGNMFAKRPPSVFFGSDDRIYYSDYVADTLNIKSITLDGLDEKVVFKFSNATRAVISPDMKWIAFREYHRSFVTPFEYVGKTLTISAADKKGFTQRVDVRNDGDFMSWSKGGKTLSWTRGKYHYEKTLEDILKENKKVSKTDLAFTYNISKPETVIALTGVRVMTMNKNKLILDDATILIKSDEIIDVGRTVNIPKGAKVYDLTGRVVMPGIFDAHGHYGSTMSALNVIEQSLYGLKANLAYGVTTMYDVYGTTQKDFWVSDMLQRGDIVGPRLYSVGDPMFITKYRSKMHRPIKSLEDALEHVKFNKDHGAKAVKDYSNHTRSGRQYLAEASRQLGINIISESFGNPQMNMTQIVDGFTGLEHTMGLEPIYNDVIQLLKHSKLGITPTLIVVYNGPSGETYFHQTERLWEDKKLLQFFRKDELIRLRRPPFYWEDDHYSAQMGKTLKKLYDNGIKLHMGAHGQMMGVGAHWEMELFTHGGFSNYDAIEIATINGFAHHGLDHVLG</sequence>
<dbReference type="SUPFAM" id="SSF69304">
    <property type="entry name" value="Tricorn protease N-terminal domain"/>
    <property type="match status" value="1"/>
</dbReference>
<dbReference type="SUPFAM" id="SSF51338">
    <property type="entry name" value="Composite domain of metallo-dependent hydrolases"/>
    <property type="match status" value="1"/>
</dbReference>
<evidence type="ECO:0000313" key="1">
    <source>
        <dbReference type="EMBL" id="SVB65959.1"/>
    </source>
</evidence>
<dbReference type="AlphaFoldDB" id="A0A382FTF8"/>
<protein>
    <recommendedName>
        <fullName evidence="2">Amidohydrolase-related domain-containing protein</fullName>
    </recommendedName>
</protein>
<dbReference type="PANTHER" id="PTHR43135">
    <property type="entry name" value="ALPHA-D-RIBOSE 1-METHYLPHOSPHONATE 5-TRIPHOSPHATE DIPHOSPHATASE"/>
    <property type="match status" value="1"/>
</dbReference>
<dbReference type="Gene3D" id="3.20.20.140">
    <property type="entry name" value="Metal-dependent hydrolases"/>
    <property type="match status" value="1"/>
</dbReference>
<feature type="non-terminal residue" evidence="1">
    <location>
        <position position="1"/>
    </location>
</feature>
<dbReference type="Gene3D" id="2.30.40.10">
    <property type="entry name" value="Urease, subunit C, domain 1"/>
    <property type="match status" value="1"/>
</dbReference>
<name>A0A382FTF8_9ZZZZ</name>
<evidence type="ECO:0008006" key="2">
    <source>
        <dbReference type="Google" id="ProtNLM"/>
    </source>
</evidence>